<reference evidence="8" key="2">
    <citation type="journal article" date="2023" name="Infect Dis Poverty">
        <title>Chromosome-scale genome of the human blood fluke Schistosoma mekongi and its implications for public health.</title>
        <authorList>
            <person name="Zhou M."/>
            <person name="Xu L."/>
            <person name="Xu D."/>
            <person name="Chen W."/>
            <person name="Khan J."/>
            <person name="Hu Y."/>
            <person name="Huang H."/>
            <person name="Wei H."/>
            <person name="Zhang Y."/>
            <person name="Chusongsang P."/>
            <person name="Tanasarnprasert K."/>
            <person name="Hu X."/>
            <person name="Limpanont Y."/>
            <person name="Lv Z."/>
        </authorList>
    </citation>
    <scope>NUCLEOTIDE SEQUENCE</scope>
    <source>
        <strain evidence="8">LV_2022a</strain>
    </source>
</reference>
<dbReference type="AlphaFoldDB" id="A0AAE1Z4Z4"/>
<keyword evidence="3 4" id="KW-1015">Disulfide bond</keyword>
<evidence type="ECO:0000256" key="3">
    <source>
        <dbReference type="ARBA" id="ARBA00023157"/>
    </source>
</evidence>
<keyword evidence="2" id="KW-0677">Repeat</keyword>
<keyword evidence="5" id="KW-0812">Transmembrane</keyword>
<evidence type="ECO:0000256" key="5">
    <source>
        <dbReference type="SAM" id="Phobius"/>
    </source>
</evidence>
<evidence type="ECO:0000256" key="4">
    <source>
        <dbReference type="PROSITE-ProRule" id="PRU00076"/>
    </source>
</evidence>
<evidence type="ECO:0000256" key="1">
    <source>
        <dbReference type="ARBA" id="ARBA00022536"/>
    </source>
</evidence>
<dbReference type="SUPFAM" id="SSF57196">
    <property type="entry name" value="EGF/Laminin"/>
    <property type="match status" value="1"/>
</dbReference>
<dbReference type="Gene3D" id="2.10.25.10">
    <property type="entry name" value="Laminin"/>
    <property type="match status" value="1"/>
</dbReference>
<dbReference type="InterPro" id="IPR000884">
    <property type="entry name" value="TSP1_rpt"/>
</dbReference>
<feature type="chain" id="PRO_5042074333" description="EGF-like domain-containing protein" evidence="6">
    <location>
        <begin position="27"/>
        <end position="569"/>
    </location>
</feature>
<keyword evidence="5" id="KW-1133">Transmembrane helix</keyword>
<evidence type="ECO:0000259" key="7">
    <source>
        <dbReference type="PROSITE" id="PS50026"/>
    </source>
</evidence>
<dbReference type="PROSITE" id="PS50092">
    <property type="entry name" value="TSP1"/>
    <property type="match status" value="1"/>
</dbReference>
<dbReference type="SMART" id="SM00181">
    <property type="entry name" value="EGF"/>
    <property type="match status" value="3"/>
</dbReference>
<comment type="caution">
    <text evidence="8">The sequence shown here is derived from an EMBL/GenBank/DDBJ whole genome shotgun (WGS) entry which is preliminary data.</text>
</comment>
<feature type="signal peptide" evidence="6">
    <location>
        <begin position="1"/>
        <end position="26"/>
    </location>
</feature>
<dbReference type="PROSITE" id="PS01186">
    <property type="entry name" value="EGF_2"/>
    <property type="match status" value="1"/>
</dbReference>
<organism evidence="8 9">
    <name type="scientific">Schistosoma mekongi</name>
    <name type="common">Parasitic worm</name>
    <dbReference type="NCBI Taxonomy" id="38744"/>
    <lineage>
        <taxon>Eukaryota</taxon>
        <taxon>Metazoa</taxon>
        <taxon>Spiralia</taxon>
        <taxon>Lophotrochozoa</taxon>
        <taxon>Platyhelminthes</taxon>
        <taxon>Trematoda</taxon>
        <taxon>Digenea</taxon>
        <taxon>Strigeidida</taxon>
        <taxon>Schistosomatoidea</taxon>
        <taxon>Schistosomatidae</taxon>
        <taxon>Schistosoma</taxon>
    </lineage>
</organism>
<keyword evidence="1 4" id="KW-0245">EGF-like domain</keyword>
<dbReference type="PROSITE" id="PS50026">
    <property type="entry name" value="EGF_3"/>
    <property type="match status" value="1"/>
</dbReference>
<dbReference type="PANTHER" id="PTHR24049">
    <property type="entry name" value="CRUMBS FAMILY MEMBER"/>
    <property type="match status" value="1"/>
</dbReference>
<dbReference type="PROSITE" id="PS00022">
    <property type="entry name" value="EGF_1"/>
    <property type="match status" value="1"/>
</dbReference>
<feature type="domain" description="EGF-like" evidence="7">
    <location>
        <begin position="429"/>
        <end position="467"/>
    </location>
</feature>
<evidence type="ECO:0000256" key="2">
    <source>
        <dbReference type="ARBA" id="ARBA00022737"/>
    </source>
</evidence>
<dbReference type="EMBL" id="JALJAT010000008">
    <property type="protein sequence ID" value="KAK4467691.1"/>
    <property type="molecule type" value="Genomic_DNA"/>
</dbReference>
<feature type="transmembrane region" description="Helical" evidence="5">
    <location>
        <begin position="542"/>
        <end position="564"/>
    </location>
</feature>
<evidence type="ECO:0000313" key="9">
    <source>
        <dbReference type="Proteomes" id="UP001292079"/>
    </source>
</evidence>
<sequence length="569" mass="65706">MAVKHYKFTVLQMTVLFSILINKSSANNSLSIPNEFPFSWILKDNHLKNTMYGFPANIMGGLIPTVKLKFIHCTPENALNWNMIDCQALYIPSYCHFAYEQIDLLKNSSSQNIKCNQYIESKLTSNRWIEEAYKKSTRIVKIEVNDTITDNIRQYFVKCGKDLQRFINNNNSLLPLCDWDNYIKLFSNDDSFSIHKQPNINSYFSAIYTYYFCTITWPKQQKKKGVKLRHILCPNPCSYGTAKCSGKQHVRKLTSQTNKLVFASMTNCITTGLGVFDQDYRCLCESGYSWNSDTQSCEINDPCIIDQMMTEGRQGIKDEDKLCDAKGTLRCIYKSHRDASHKDIFYRQSPLDLHYSCICHPKYMGYRCDRLKNPCIEISLADRIPGNEACRIYLGNKCNPINGTDYYTCSCADNYKHSTKYSFYNCYESKNICDSIICRNKGTCISSEDGKYFLCSCEYGWHGKYCEIPDIRQWYVLPWSPWSICSAQSCGEYGWKTRKRECRVMVNETSGLGKCSGNTIEVRPCLAEYSDLIRTYLPLIKIFLLFTCSLISLYLSVGIICLLFKLELV</sequence>
<feature type="disulfide bond" evidence="4">
    <location>
        <begin position="457"/>
        <end position="466"/>
    </location>
</feature>
<protein>
    <recommendedName>
        <fullName evidence="7">EGF-like domain-containing protein</fullName>
    </recommendedName>
</protein>
<proteinExistence type="predicted"/>
<accession>A0AAE1Z4Z4</accession>
<keyword evidence="5" id="KW-0472">Membrane</keyword>
<dbReference type="Gene3D" id="2.20.100.10">
    <property type="entry name" value="Thrombospondin type-1 (TSP1) repeat"/>
    <property type="match status" value="1"/>
</dbReference>
<dbReference type="InterPro" id="IPR036383">
    <property type="entry name" value="TSP1_rpt_sf"/>
</dbReference>
<gene>
    <name evidence="8" type="ORF">MN116_008628</name>
</gene>
<comment type="caution">
    <text evidence="4">Lacks conserved residue(s) required for the propagation of feature annotation.</text>
</comment>
<dbReference type="InterPro" id="IPR051022">
    <property type="entry name" value="Notch_Cell-Fate_Det"/>
</dbReference>
<name>A0AAE1Z4Z4_SCHME</name>
<feature type="disulfide bond" evidence="4">
    <location>
        <begin position="438"/>
        <end position="455"/>
    </location>
</feature>
<dbReference type="InterPro" id="IPR000742">
    <property type="entry name" value="EGF"/>
</dbReference>
<dbReference type="Proteomes" id="UP001292079">
    <property type="component" value="Unassembled WGS sequence"/>
</dbReference>
<dbReference type="Pfam" id="PF00090">
    <property type="entry name" value="TSP_1"/>
    <property type="match status" value="1"/>
</dbReference>
<keyword evidence="9" id="KW-1185">Reference proteome</keyword>
<dbReference type="SUPFAM" id="SSF82895">
    <property type="entry name" value="TSP-1 type 1 repeat"/>
    <property type="match status" value="1"/>
</dbReference>
<evidence type="ECO:0000256" key="6">
    <source>
        <dbReference type="SAM" id="SignalP"/>
    </source>
</evidence>
<evidence type="ECO:0000313" key="8">
    <source>
        <dbReference type="EMBL" id="KAK4467691.1"/>
    </source>
</evidence>
<reference evidence="8" key="1">
    <citation type="submission" date="2022-04" db="EMBL/GenBank/DDBJ databases">
        <authorList>
            <person name="Xu L."/>
            <person name="Lv Z."/>
        </authorList>
    </citation>
    <scope>NUCLEOTIDE SEQUENCE</scope>
    <source>
        <strain evidence="8">LV_2022a</strain>
    </source>
</reference>
<keyword evidence="6" id="KW-0732">Signal</keyword>